<dbReference type="EMBL" id="ADLN01000084">
    <property type="protein sequence ID" value="EHI58822.1"/>
    <property type="molecule type" value="Genomic_DNA"/>
</dbReference>
<dbReference type="OrthoDB" id="9761519at2"/>
<dbReference type="RefSeq" id="WP_006781193.1">
    <property type="nucleotide sequence ID" value="NZ_CP040506.1"/>
</dbReference>
<dbReference type="Proteomes" id="UP000005384">
    <property type="component" value="Unassembled WGS sequence"/>
</dbReference>
<evidence type="ECO:0000313" key="1">
    <source>
        <dbReference type="EMBL" id="EHI58822.1"/>
    </source>
</evidence>
<protein>
    <recommendedName>
        <fullName evidence="3">Glycosyl hydrolases family 2 sugar binding domain-containing protein</fullName>
    </recommendedName>
</protein>
<evidence type="ECO:0008006" key="3">
    <source>
        <dbReference type="Google" id="ProtNLM"/>
    </source>
</evidence>
<dbReference type="SUPFAM" id="SSF49785">
    <property type="entry name" value="Galactose-binding domain-like"/>
    <property type="match status" value="1"/>
</dbReference>
<evidence type="ECO:0000313" key="2">
    <source>
        <dbReference type="Proteomes" id="UP000005384"/>
    </source>
</evidence>
<dbReference type="PANTHER" id="PTHR36848:SF2">
    <property type="entry name" value="SECRETED PROTEIN"/>
    <property type="match status" value="1"/>
</dbReference>
<dbReference type="Gene3D" id="2.60.120.260">
    <property type="entry name" value="Galactose-binding domain-like"/>
    <property type="match status" value="1"/>
</dbReference>
<keyword evidence="2" id="KW-1185">Reference proteome</keyword>
<dbReference type="PANTHER" id="PTHR36848">
    <property type="entry name" value="DNA-BINDING PROTEIN (PUTATIVE SECRETED PROTEIN)-RELATED"/>
    <property type="match status" value="1"/>
</dbReference>
<sequence length="886" mass="101234">MMKCVEEVLCGQGGNYILPFLWLHGEEQERILEEMDSIEKCGIRAFCVESRPHPAFGEALWWEQLGMILEEARKRNMEVWVLDDKHFPTGYAKGEYERQPEKAKVYLREFHMDLCGPAKQNTVFIEHGLKEPEEILTVWLYRRQDRETSRIILEGARNLTPLYQDGMVQLDVEEGEYRLFVLYTSRSGGGREHYMNLLDEESVRVLIDAVYEPHYEHFGQYFGETLAGFFSDEPELGNVPGYEYDMLPGREKAVYPWSASLGESLKECWGTDYTRFLPALWFEMGEKTPALRYDYMDRMTEQVRRCFSEQIGGWCREKGVQYIGHIIEDNNAHGRMGCSVGHYFRALAGQDMAGVDVVSQQLMPGKKERIHCWVDGEEDGEFYHFGLAKLGSSGAAVDPKKKGQALCELFGAYGWGEDVPLMKWILDHMLVRGINQFVPHAFSPLYPDPDCPPHFSAGGKNPQFPYFSRLMRYVNRSAHLLQNGHRWTEAAVLYHAEAEWTGTGAMMFQKPVRELLENQMDCNILPADVLGQAEIREGMFYLNGYGYSAFILPWCRRIPKEVEDFILHAGRAGVPVFAVDEMPECGIHGEALSDEIRVYMRAVPLQELAGEVRRVSRCSFSLADSKPDLRAMRYLHEDGSVCMFFNESTEEVVRTEVRIQGMEKNGWVRYRPFENELEELPGLGEALNRPAAQGRKSDVVLLNLQPGEAVFLVEAEVERAEEDRPVNKKGEIWENPIQTAWTVSRAEVGGEFTTCFVLEEGEPFPNLNGREYYPSFSGTFSYDGSFRLDLETDSAEAVIDFPSISSCASIRINGKPAGDLMENGRFVDVSGLIHRGENRIRVEVSNTLVWKLRDKKSARMQIKPTGIMETPVLKIRKPSMLERLES</sequence>
<dbReference type="InterPro" id="IPR008979">
    <property type="entry name" value="Galactose-bd-like_sf"/>
</dbReference>
<comment type="caution">
    <text evidence="1">The sequence shown here is derived from an EMBL/GenBank/DDBJ whole genome shotgun (WGS) entry which is preliminary data.</text>
</comment>
<dbReference type="PATRIC" id="fig|742737.3.peg.3191"/>
<accession>G5II86</accession>
<dbReference type="AlphaFoldDB" id="G5II86"/>
<dbReference type="InterPro" id="IPR053161">
    <property type="entry name" value="Ulvan_degrading_GH"/>
</dbReference>
<organism evidence="1 2">
    <name type="scientific">Hungatella hathewayi WAL-18680</name>
    <dbReference type="NCBI Taxonomy" id="742737"/>
    <lineage>
        <taxon>Bacteria</taxon>
        <taxon>Bacillati</taxon>
        <taxon>Bacillota</taxon>
        <taxon>Clostridia</taxon>
        <taxon>Lachnospirales</taxon>
        <taxon>Lachnospiraceae</taxon>
        <taxon>Hungatella</taxon>
    </lineage>
</organism>
<reference evidence="1 2" key="1">
    <citation type="submission" date="2011-08" db="EMBL/GenBank/DDBJ databases">
        <title>The Genome Sequence of Clostridium hathewayi WAL-18680.</title>
        <authorList>
            <consortium name="The Broad Institute Genome Sequencing Platform"/>
            <person name="Earl A."/>
            <person name="Ward D."/>
            <person name="Feldgarden M."/>
            <person name="Gevers D."/>
            <person name="Finegold S.M."/>
            <person name="Summanen P.H."/>
            <person name="Molitoris D.R."/>
            <person name="Song M."/>
            <person name="Daigneault M."/>
            <person name="Allen-Vercoe E."/>
            <person name="Young S.K."/>
            <person name="Zeng Q."/>
            <person name="Gargeya S."/>
            <person name="Fitzgerald M."/>
            <person name="Haas B."/>
            <person name="Abouelleil A."/>
            <person name="Alvarado L."/>
            <person name="Arachchi H.M."/>
            <person name="Berlin A."/>
            <person name="Brown A."/>
            <person name="Chapman S.B."/>
            <person name="Chen Z."/>
            <person name="Dunbar C."/>
            <person name="Freedman E."/>
            <person name="Gearin G."/>
            <person name="Gellesch M."/>
            <person name="Goldberg J."/>
            <person name="Griggs A."/>
            <person name="Gujja S."/>
            <person name="Heiman D."/>
            <person name="Howarth C."/>
            <person name="Larson L."/>
            <person name="Lui A."/>
            <person name="MacDonald P.J.P."/>
            <person name="Montmayeur A."/>
            <person name="Murphy C."/>
            <person name="Neiman D."/>
            <person name="Pearson M."/>
            <person name="Priest M."/>
            <person name="Roberts A."/>
            <person name="Saif S."/>
            <person name="Shea T."/>
            <person name="Shenoy N."/>
            <person name="Sisk P."/>
            <person name="Stolte C."/>
            <person name="Sykes S."/>
            <person name="Wortman J."/>
            <person name="Nusbaum C."/>
            <person name="Birren B."/>
        </authorList>
    </citation>
    <scope>NUCLEOTIDE SEQUENCE [LARGE SCALE GENOMIC DNA]</scope>
    <source>
        <strain evidence="1 2">WAL-18680</strain>
    </source>
</reference>
<gene>
    <name evidence="1" type="ORF">HMPREF9473_03214</name>
</gene>
<proteinExistence type="predicted"/>
<dbReference type="HOGENOM" id="CLU_330357_0_0_9"/>
<name>G5II86_9FIRM</name>